<protein>
    <submittedName>
        <fullName evidence="2">Uncharacterized protein</fullName>
    </submittedName>
</protein>
<dbReference type="EMBL" id="BAABCE010000011">
    <property type="protein sequence ID" value="GAA3567496.1"/>
    <property type="molecule type" value="Genomic_DNA"/>
</dbReference>
<dbReference type="RefSeq" id="WP_346184070.1">
    <property type="nucleotide sequence ID" value="NZ_BAABCE010000011.1"/>
</dbReference>
<name>A0ABP6XJT5_9ACTN</name>
<feature type="compositionally biased region" description="Low complexity" evidence="1">
    <location>
        <begin position="87"/>
        <end position="105"/>
    </location>
</feature>
<accession>A0ABP6XJT5</accession>
<organism evidence="2 3">
    <name type="scientific">Streptomyces osmaniensis</name>
    <dbReference type="NCBI Taxonomy" id="593134"/>
    <lineage>
        <taxon>Bacteria</taxon>
        <taxon>Bacillati</taxon>
        <taxon>Actinomycetota</taxon>
        <taxon>Actinomycetes</taxon>
        <taxon>Kitasatosporales</taxon>
        <taxon>Streptomycetaceae</taxon>
        <taxon>Streptomyces</taxon>
    </lineage>
</organism>
<gene>
    <name evidence="2" type="ORF">GCM10022295_56770</name>
</gene>
<sequence length="113" mass="12066">MRARRVSPLVGAAAAARLLLTFGDYDRRLTLDAAEALRLAPLVEAWWRRGASNAEVRAAVTWGAPRSVRSAYDHIEARLAGGRPAAVRPDGPVSGRPPRGGSSVRLQGATGRR</sequence>
<reference evidence="3" key="1">
    <citation type="journal article" date="2019" name="Int. J. Syst. Evol. Microbiol.">
        <title>The Global Catalogue of Microorganisms (GCM) 10K type strain sequencing project: providing services to taxonomists for standard genome sequencing and annotation.</title>
        <authorList>
            <consortium name="The Broad Institute Genomics Platform"/>
            <consortium name="The Broad Institute Genome Sequencing Center for Infectious Disease"/>
            <person name="Wu L."/>
            <person name="Ma J."/>
        </authorList>
    </citation>
    <scope>NUCLEOTIDE SEQUENCE [LARGE SCALE GENOMIC DNA]</scope>
    <source>
        <strain evidence="3">JCM 17656</strain>
    </source>
</reference>
<feature type="region of interest" description="Disordered" evidence="1">
    <location>
        <begin position="83"/>
        <end position="113"/>
    </location>
</feature>
<evidence type="ECO:0000313" key="3">
    <source>
        <dbReference type="Proteomes" id="UP001500707"/>
    </source>
</evidence>
<comment type="caution">
    <text evidence="2">The sequence shown here is derived from an EMBL/GenBank/DDBJ whole genome shotgun (WGS) entry which is preliminary data.</text>
</comment>
<dbReference type="Proteomes" id="UP001500707">
    <property type="component" value="Unassembled WGS sequence"/>
</dbReference>
<keyword evidence="3" id="KW-1185">Reference proteome</keyword>
<proteinExistence type="predicted"/>
<evidence type="ECO:0000313" key="2">
    <source>
        <dbReference type="EMBL" id="GAA3567496.1"/>
    </source>
</evidence>
<evidence type="ECO:0000256" key="1">
    <source>
        <dbReference type="SAM" id="MobiDB-lite"/>
    </source>
</evidence>